<dbReference type="InterPro" id="IPR011611">
    <property type="entry name" value="PfkB_dom"/>
</dbReference>
<evidence type="ECO:0000256" key="2">
    <source>
        <dbReference type="ARBA" id="ARBA00022777"/>
    </source>
</evidence>
<dbReference type="GO" id="GO:0016301">
    <property type="term" value="F:kinase activity"/>
    <property type="evidence" value="ECO:0007669"/>
    <property type="project" value="UniProtKB-KW"/>
</dbReference>
<keyword evidence="1" id="KW-0808">Transferase</keyword>
<dbReference type="Gene3D" id="3.40.1190.20">
    <property type="match status" value="1"/>
</dbReference>
<dbReference type="SUPFAM" id="SSF53613">
    <property type="entry name" value="Ribokinase-like"/>
    <property type="match status" value="1"/>
</dbReference>
<name>A0A657Q822_9GAMM</name>
<dbReference type="Proteomes" id="UP000250928">
    <property type="component" value="Unassembled WGS sequence"/>
</dbReference>
<keyword evidence="2 4" id="KW-0418">Kinase</keyword>
<dbReference type="InterPro" id="IPR029056">
    <property type="entry name" value="Ribokinase-like"/>
</dbReference>
<evidence type="ECO:0000256" key="1">
    <source>
        <dbReference type="ARBA" id="ARBA00022679"/>
    </source>
</evidence>
<dbReference type="PANTHER" id="PTHR42774">
    <property type="entry name" value="PHOSPHOTRANSFERASE SYSTEM TRANSPORT PROTEIN"/>
    <property type="match status" value="1"/>
</dbReference>
<dbReference type="PANTHER" id="PTHR42774:SF3">
    <property type="entry name" value="KETOHEXOKINASE"/>
    <property type="match status" value="1"/>
</dbReference>
<gene>
    <name evidence="4" type="ORF">C3L24_10110</name>
</gene>
<accession>A0A657Q822</accession>
<dbReference type="Pfam" id="PF00294">
    <property type="entry name" value="PfkB"/>
    <property type="match status" value="1"/>
</dbReference>
<dbReference type="InterPro" id="IPR002173">
    <property type="entry name" value="Carboh/pur_kinase_PfkB_CS"/>
</dbReference>
<proteinExistence type="predicted"/>
<evidence type="ECO:0000313" key="5">
    <source>
        <dbReference type="Proteomes" id="UP000250928"/>
    </source>
</evidence>
<sequence length="286" mass="30895">MRILAVGVATLDIINTVDGYPAEDQEVRASAQRVARGGNATNTLVVLSQLGHDCEWGGVLGDDPDSEYVLTDLQSHRIGTEFCETSPGGKTPTSYIVLSTASGSRTIVHFRDLPEYSADAFAFIDLAHFDWIHFEGRNIGDLTRMLHRVNACSTPCSLEVEKRRDGIEELFELPDLLLFSRDYALQSGYREPEAFLRAMRELASPGVRLFCAWGDEGAAALDSEGAFLRVPASAPSGVRDTLGAGDVFNAAVIDGQLRGLEIGQILSMACELAGRKCARSGLNGLV</sequence>
<dbReference type="InterPro" id="IPR052562">
    <property type="entry name" value="Ketohexokinase-related"/>
</dbReference>
<evidence type="ECO:0000313" key="4">
    <source>
        <dbReference type="EMBL" id="PUD99931.1"/>
    </source>
</evidence>
<protein>
    <submittedName>
        <fullName evidence="4">Ketohexokinase</fullName>
    </submittedName>
</protein>
<reference evidence="4 5" key="1">
    <citation type="submission" date="2018-01" db="EMBL/GenBank/DDBJ databases">
        <title>Novel co-symbiosis in the lucinid bivalve Phacoides pectinatus.</title>
        <authorList>
            <person name="Lim S.J."/>
            <person name="Davis B.G."/>
            <person name="Gill D.E."/>
            <person name="Engel A.S."/>
            <person name="Anderson L.C."/>
            <person name="Campbell B.J."/>
        </authorList>
    </citation>
    <scope>NUCLEOTIDE SEQUENCE [LARGE SCALE GENOMIC DNA]</scope>
    <source>
        <strain evidence="4">N3_P5</strain>
    </source>
</reference>
<feature type="domain" description="Carbohydrate kinase PfkB" evidence="3">
    <location>
        <begin position="3"/>
        <end position="282"/>
    </location>
</feature>
<organism evidence="4 5">
    <name type="scientific">Candidatus Sedimenticola endophacoides</name>
    <dbReference type="NCBI Taxonomy" id="2548426"/>
    <lineage>
        <taxon>Bacteria</taxon>
        <taxon>Pseudomonadati</taxon>
        <taxon>Pseudomonadota</taxon>
        <taxon>Gammaproteobacteria</taxon>
        <taxon>Chromatiales</taxon>
        <taxon>Sedimenticolaceae</taxon>
        <taxon>Sedimenticola</taxon>
    </lineage>
</organism>
<evidence type="ECO:0000259" key="3">
    <source>
        <dbReference type="Pfam" id="PF00294"/>
    </source>
</evidence>
<comment type="caution">
    <text evidence="4">The sequence shown here is derived from an EMBL/GenBank/DDBJ whole genome shotgun (WGS) entry which is preliminary data.</text>
</comment>
<dbReference type="EMBL" id="PQCO01000242">
    <property type="protein sequence ID" value="PUD99931.1"/>
    <property type="molecule type" value="Genomic_DNA"/>
</dbReference>
<dbReference type="AlphaFoldDB" id="A0A657Q822"/>
<dbReference type="PROSITE" id="PS00584">
    <property type="entry name" value="PFKB_KINASES_2"/>
    <property type="match status" value="1"/>
</dbReference>